<evidence type="ECO:0000256" key="7">
    <source>
        <dbReference type="ARBA" id="ARBA00023136"/>
    </source>
</evidence>
<dbReference type="EMBL" id="JAGSPA010000002">
    <property type="protein sequence ID" value="MBV7256606.1"/>
    <property type="molecule type" value="Genomic_DNA"/>
</dbReference>
<comment type="subcellular location">
    <subcellularLocation>
        <location evidence="1">Cell inner membrane</location>
        <topology evidence="1">Multi-pass membrane protein</topology>
    </subcellularLocation>
</comment>
<dbReference type="PANTHER" id="PTHR30574">
    <property type="entry name" value="INNER MEMBRANE PROTEIN YEDE"/>
    <property type="match status" value="1"/>
</dbReference>
<comment type="similarity">
    <text evidence="8">Belongs to the TsuA/YedE (TC 9.B.102) family.</text>
</comment>
<evidence type="ECO:0000256" key="1">
    <source>
        <dbReference type="ARBA" id="ARBA00004429"/>
    </source>
</evidence>
<feature type="transmembrane region" description="Helical" evidence="9">
    <location>
        <begin position="121"/>
        <end position="142"/>
    </location>
</feature>
<feature type="transmembrane region" description="Helical" evidence="9">
    <location>
        <begin position="51"/>
        <end position="72"/>
    </location>
</feature>
<keyword evidence="4" id="KW-0997">Cell inner membrane</keyword>
<keyword evidence="5 9" id="KW-0812">Transmembrane</keyword>
<dbReference type="RefSeq" id="WP_218445274.1">
    <property type="nucleotide sequence ID" value="NZ_JAGSPA010000002.1"/>
</dbReference>
<name>A0ABS6SFA4_9SPHN</name>
<dbReference type="Proteomes" id="UP000722336">
    <property type="component" value="Unassembled WGS sequence"/>
</dbReference>
<keyword evidence="3" id="KW-1003">Cell membrane</keyword>
<gene>
    <name evidence="10" type="ORF">KCG44_07380</name>
</gene>
<evidence type="ECO:0000256" key="3">
    <source>
        <dbReference type="ARBA" id="ARBA00022475"/>
    </source>
</evidence>
<dbReference type="InterPro" id="IPR007272">
    <property type="entry name" value="Sulf_transp_TsuA/YedE"/>
</dbReference>
<organism evidence="10 11">
    <name type="scientific">Pacificimonas pallii</name>
    <dbReference type="NCBI Taxonomy" id="2827236"/>
    <lineage>
        <taxon>Bacteria</taxon>
        <taxon>Pseudomonadati</taxon>
        <taxon>Pseudomonadota</taxon>
        <taxon>Alphaproteobacteria</taxon>
        <taxon>Sphingomonadales</taxon>
        <taxon>Sphingosinicellaceae</taxon>
        <taxon>Pacificimonas</taxon>
    </lineage>
</organism>
<sequence>MSYLSDGLPVMEIAGGIMIGLAAVLLMGFNGRIMGVSGIAGGLMTPKRNDWAWRLMFIAGLAAAPVAVTLFGGSLPPVRMTGGAGIAAAAGLLVGYGTRLGSGCTSGHGVCGLARLSPRSLAAVIIFMVAGALVASLVHPLLGEV</sequence>
<keyword evidence="11" id="KW-1185">Reference proteome</keyword>
<evidence type="ECO:0000256" key="8">
    <source>
        <dbReference type="ARBA" id="ARBA00035655"/>
    </source>
</evidence>
<feature type="transmembrane region" description="Helical" evidence="9">
    <location>
        <begin position="78"/>
        <end position="100"/>
    </location>
</feature>
<keyword evidence="6 9" id="KW-1133">Transmembrane helix</keyword>
<feature type="transmembrane region" description="Helical" evidence="9">
    <location>
        <begin position="13"/>
        <end position="30"/>
    </location>
</feature>
<proteinExistence type="inferred from homology"/>
<keyword evidence="2" id="KW-0813">Transport</keyword>
<reference evidence="10 11" key="1">
    <citation type="submission" date="2021-04" db="EMBL/GenBank/DDBJ databases">
        <authorList>
            <person name="Pira H."/>
            <person name="Risdian C."/>
            <person name="Wink J."/>
        </authorList>
    </citation>
    <scope>NUCLEOTIDE SEQUENCE [LARGE SCALE GENOMIC DNA]</scope>
    <source>
        <strain evidence="10 11">WHA3</strain>
    </source>
</reference>
<evidence type="ECO:0000256" key="4">
    <source>
        <dbReference type="ARBA" id="ARBA00022519"/>
    </source>
</evidence>
<comment type="caution">
    <text evidence="10">The sequence shown here is derived from an EMBL/GenBank/DDBJ whole genome shotgun (WGS) entry which is preliminary data.</text>
</comment>
<evidence type="ECO:0000256" key="5">
    <source>
        <dbReference type="ARBA" id="ARBA00022692"/>
    </source>
</evidence>
<keyword evidence="7 9" id="KW-0472">Membrane</keyword>
<evidence type="ECO:0000313" key="10">
    <source>
        <dbReference type="EMBL" id="MBV7256606.1"/>
    </source>
</evidence>
<evidence type="ECO:0000256" key="9">
    <source>
        <dbReference type="SAM" id="Phobius"/>
    </source>
</evidence>
<protein>
    <submittedName>
        <fullName evidence="10">YeeE/YedE family protein</fullName>
    </submittedName>
</protein>
<accession>A0ABS6SFA4</accession>
<evidence type="ECO:0000256" key="6">
    <source>
        <dbReference type="ARBA" id="ARBA00022989"/>
    </source>
</evidence>
<dbReference type="PANTHER" id="PTHR30574:SF1">
    <property type="entry name" value="SULPHUR TRANSPORT DOMAIN-CONTAINING PROTEIN"/>
    <property type="match status" value="1"/>
</dbReference>
<evidence type="ECO:0000313" key="11">
    <source>
        <dbReference type="Proteomes" id="UP000722336"/>
    </source>
</evidence>
<evidence type="ECO:0000256" key="2">
    <source>
        <dbReference type="ARBA" id="ARBA00022448"/>
    </source>
</evidence>